<feature type="transmembrane region" description="Helical" evidence="2">
    <location>
        <begin position="30"/>
        <end position="51"/>
    </location>
</feature>
<dbReference type="AlphaFoldDB" id="A0A9E7R4U9"/>
<sequence>MVPDTSRLLRPLVRPRTAFEDDPPDGLDGLLVVCLAGLLVAASLAGTALVLGEVVSGTATVDNPEKPSTRECTEPTGWPDDMDWYTPSECTLPDTVDVSLGGAAQQRLFSAALGAPFALGLVWLSVGGAGYLLSGAESFTTILGRAGWAFLPVGLLWPVRAAAVALLAPSRSYPATPDAVRESAGEFVLGTAEPLLVGISLVGLAWAVYVLVGALVAETGSTTGGVVAASPLFAFGLLAFLGGPDLPTGSEEVVPLAVLLLALIGVPLLVVPRGYIQFQKTFELIGFRNRDAVEPEDWYVALHRISGLLVVGGATVVLGASTYLA</sequence>
<dbReference type="KEGG" id="ssai:N0B31_04310"/>
<dbReference type="EMBL" id="CP104003">
    <property type="protein sequence ID" value="UWM55511.1"/>
    <property type="molecule type" value="Genomic_DNA"/>
</dbReference>
<name>A0A9E7R4U9_9EURY</name>
<dbReference type="RefSeq" id="WP_260594611.1">
    <property type="nucleotide sequence ID" value="NZ_CP104003.1"/>
</dbReference>
<feature type="region of interest" description="Disordered" evidence="1">
    <location>
        <begin position="61"/>
        <end position="80"/>
    </location>
</feature>
<keyword evidence="2" id="KW-1133">Transmembrane helix</keyword>
<organism evidence="4 5">
    <name type="scientific">Salinirubellus salinus</name>
    <dbReference type="NCBI Taxonomy" id="1364945"/>
    <lineage>
        <taxon>Archaea</taxon>
        <taxon>Methanobacteriati</taxon>
        <taxon>Methanobacteriota</taxon>
        <taxon>Stenosarchaea group</taxon>
        <taxon>Halobacteria</taxon>
        <taxon>Halobacteriales</taxon>
        <taxon>Natronomonadaceae</taxon>
        <taxon>Salinirubellus</taxon>
    </lineage>
</organism>
<feature type="transmembrane region" description="Helical" evidence="2">
    <location>
        <begin position="108"/>
        <end position="134"/>
    </location>
</feature>
<protein>
    <recommendedName>
        <fullName evidence="3">DUF6199 domain-containing protein</fullName>
    </recommendedName>
</protein>
<dbReference type="GeneID" id="74941618"/>
<keyword evidence="2" id="KW-0812">Transmembrane</keyword>
<feature type="transmembrane region" description="Helical" evidence="2">
    <location>
        <begin position="305"/>
        <end position="324"/>
    </location>
</feature>
<feature type="transmembrane region" description="Helical" evidence="2">
    <location>
        <begin position="195"/>
        <end position="217"/>
    </location>
</feature>
<feature type="transmembrane region" description="Helical" evidence="2">
    <location>
        <begin position="146"/>
        <end position="168"/>
    </location>
</feature>
<dbReference type="Pfam" id="PF19701">
    <property type="entry name" value="DUF6199"/>
    <property type="match status" value="1"/>
</dbReference>
<evidence type="ECO:0000313" key="5">
    <source>
        <dbReference type="Proteomes" id="UP001057580"/>
    </source>
</evidence>
<accession>A0A9E7R4U9</accession>
<evidence type="ECO:0000256" key="1">
    <source>
        <dbReference type="SAM" id="MobiDB-lite"/>
    </source>
</evidence>
<gene>
    <name evidence="4" type="ORF">N0B31_04310</name>
</gene>
<dbReference type="InterPro" id="IPR045679">
    <property type="entry name" value="DUF6199"/>
</dbReference>
<feature type="transmembrane region" description="Helical" evidence="2">
    <location>
        <begin position="253"/>
        <end position="271"/>
    </location>
</feature>
<evidence type="ECO:0000259" key="3">
    <source>
        <dbReference type="Pfam" id="PF19701"/>
    </source>
</evidence>
<feature type="compositionally biased region" description="Basic and acidic residues" evidence="1">
    <location>
        <begin position="63"/>
        <end position="73"/>
    </location>
</feature>
<feature type="transmembrane region" description="Helical" evidence="2">
    <location>
        <begin position="224"/>
        <end position="241"/>
    </location>
</feature>
<evidence type="ECO:0000256" key="2">
    <source>
        <dbReference type="SAM" id="Phobius"/>
    </source>
</evidence>
<keyword evidence="2" id="KW-0472">Membrane</keyword>
<proteinExistence type="predicted"/>
<reference evidence="4" key="1">
    <citation type="submission" date="2022-09" db="EMBL/GenBank/DDBJ databases">
        <title>Diverse halophilic archaea isolated from saline environments.</title>
        <authorList>
            <person name="Cui H.-L."/>
        </authorList>
    </citation>
    <scope>NUCLEOTIDE SEQUENCE</scope>
    <source>
        <strain evidence="4">ZS-35-S2</strain>
    </source>
</reference>
<keyword evidence="5" id="KW-1185">Reference proteome</keyword>
<evidence type="ECO:0000313" key="4">
    <source>
        <dbReference type="EMBL" id="UWM55511.1"/>
    </source>
</evidence>
<dbReference type="Proteomes" id="UP001057580">
    <property type="component" value="Chromosome"/>
</dbReference>
<feature type="domain" description="DUF6199" evidence="3">
    <location>
        <begin position="258"/>
        <end position="318"/>
    </location>
</feature>